<dbReference type="EMBL" id="CAJNDS010001935">
    <property type="protein sequence ID" value="CAE7290097.1"/>
    <property type="molecule type" value="Genomic_DNA"/>
</dbReference>
<dbReference type="AlphaFoldDB" id="A0A812NFQ8"/>
<keyword evidence="2" id="KW-1185">Reference proteome</keyword>
<dbReference type="OrthoDB" id="441924at2759"/>
<dbReference type="Proteomes" id="UP000604046">
    <property type="component" value="Unassembled WGS sequence"/>
</dbReference>
<sequence length="244" mass="27300">MLAPKFQRPVGLRLLQTQPVWGRRPETSKSAGPGLAGWREVSWPFQGWADCYLAFNDPPGELLHITLSLVRARVLNIDRLVSVAGSMTALNLLTAVNPRHIHFFDMNPCAILWGKMLCEVVLLSSSPQEFMSRLFARNVAEFERDEGKLTFLNQDRFLARPVSAAVREETREALSDEAAPVYSQILCSYQDGTVRRGWHTPRVAPCEDRRRLCHATRSGLGSQGRLPSEPGRRLQHVAALGCSP</sequence>
<comment type="caution">
    <text evidence="1">The sequence shown here is derived from an EMBL/GenBank/DDBJ whole genome shotgun (WGS) entry which is preliminary data.</text>
</comment>
<name>A0A812NFQ8_9DINO</name>
<accession>A0A812NFQ8</accession>
<evidence type="ECO:0000313" key="1">
    <source>
        <dbReference type="EMBL" id="CAE7290097.1"/>
    </source>
</evidence>
<gene>
    <name evidence="1" type="primary">rnf217</name>
    <name evidence="1" type="ORF">SNAT2548_LOCUS15305</name>
</gene>
<evidence type="ECO:0000313" key="2">
    <source>
        <dbReference type="Proteomes" id="UP000604046"/>
    </source>
</evidence>
<reference evidence="1" key="1">
    <citation type="submission" date="2021-02" db="EMBL/GenBank/DDBJ databases">
        <authorList>
            <person name="Dougan E. K."/>
            <person name="Rhodes N."/>
            <person name="Thang M."/>
            <person name="Chan C."/>
        </authorList>
    </citation>
    <scope>NUCLEOTIDE SEQUENCE</scope>
</reference>
<organism evidence="1 2">
    <name type="scientific">Symbiodinium natans</name>
    <dbReference type="NCBI Taxonomy" id="878477"/>
    <lineage>
        <taxon>Eukaryota</taxon>
        <taxon>Sar</taxon>
        <taxon>Alveolata</taxon>
        <taxon>Dinophyceae</taxon>
        <taxon>Suessiales</taxon>
        <taxon>Symbiodiniaceae</taxon>
        <taxon>Symbiodinium</taxon>
    </lineage>
</organism>
<protein>
    <submittedName>
        <fullName evidence="1">Rnf217 protein</fullName>
    </submittedName>
</protein>
<proteinExistence type="predicted"/>